<evidence type="ECO:0000256" key="5">
    <source>
        <dbReference type="ARBA" id="ARBA00022964"/>
    </source>
</evidence>
<feature type="region of interest" description="Disordered" evidence="8">
    <location>
        <begin position="195"/>
        <end position="221"/>
    </location>
</feature>
<evidence type="ECO:0000256" key="8">
    <source>
        <dbReference type="SAM" id="MobiDB-lite"/>
    </source>
</evidence>
<protein>
    <recommendedName>
        <fullName evidence="9">VOC domain-containing protein</fullName>
    </recommendedName>
</protein>
<evidence type="ECO:0000259" key="9">
    <source>
        <dbReference type="PROSITE" id="PS51819"/>
    </source>
</evidence>
<dbReference type="GO" id="GO:0008198">
    <property type="term" value="F:ferrous iron binding"/>
    <property type="evidence" value="ECO:0007669"/>
    <property type="project" value="InterPro"/>
</dbReference>
<accession>A0AAV9MVL4</accession>
<evidence type="ECO:0000313" key="10">
    <source>
        <dbReference type="EMBL" id="KAK5045739.1"/>
    </source>
</evidence>
<dbReference type="EMBL" id="JAVRRD010000034">
    <property type="protein sequence ID" value="KAK5045739.1"/>
    <property type="molecule type" value="Genomic_DNA"/>
</dbReference>
<evidence type="ECO:0000256" key="2">
    <source>
        <dbReference type="ARBA" id="ARBA00008784"/>
    </source>
</evidence>
<organism evidence="10 11">
    <name type="scientific">Exophiala bonariae</name>
    <dbReference type="NCBI Taxonomy" id="1690606"/>
    <lineage>
        <taxon>Eukaryota</taxon>
        <taxon>Fungi</taxon>
        <taxon>Dikarya</taxon>
        <taxon>Ascomycota</taxon>
        <taxon>Pezizomycotina</taxon>
        <taxon>Eurotiomycetes</taxon>
        <taxon>Chaetothyriomycetidae</taxon>
        <taxon>Chaetothyriales</taxon>
        <taxon>Herpotrichiellaceae</taxon>
        <taxon>Exophiala</taxon>
    </lineage>
</organism>
<comment type="cofactor">
    <cofactor evidence="1">
        <name>Fe(2+)</name>
        <dbReference type="ChEBI" id="CHEBI:29033"/>
    </cofactor>
</comment>
<dbReference type="GeneID" id="89976993"/>
<evidence type="ECO:0000256" key="3">
    <source>
        <dbReference type="ARBA" id="ARBA00022723"/>
    </source>
</evidence>
<evidence type="ECO:0000313" key="11">
    <source>
        <dbReference type="Proteomes" id="UP001358417"/>
    </source>
</evidence>
<dbReference type="InterPro" id="IPR004360">
    <property type="entry name" value="Glyas_Fos-R_dOase_dom"/>
</dbReference>
<evidence type="ECO:0000256" key="7">
    <source>
        <dbReference type="ARBA" id="ARBA00023004"/>
    </source>
</evidence>
<gene>
    <name evidence="10" type="ORF">LTR84_008831</name>
</gene>
<dbReference type="PROSITE" id="PS51819">
    <property type="entry name" value="VOC"/>
    <property type="match status" value="1"/>
</dbReference>
<keyword evidence="11" id="KW-1185">Reference proteome</keyword>
<evidence type="ECO:0000256" key="6">
    <source>
        <dbReference type="ARBA" id="ARBA00023002"/>
    </source>
</evidence>
<keyword evidence="3" id="KW-0479">Metal-binding</keyword>
<reference evidence="10 11" key="1">
    <citation type="submission" date="2023-08" db="EMBL/GenBank/DDBJ databases">
        <title>Black Yeasts Isolated from many extreme environments.</title>
        <authorList>
            <person name="Coleine C."/>
            <person name="Stajich J.E."/>
            <person name="Selbmann L."/>
        </authorList>
    </citation>
    <scope>NUCLEOTIDE SEQUENCE [LARGE SCALE GENOMIC DNA]</scope>
    <source>
        <strain evidence="10 11">CCFEE 5792</strain>
    </source>
</reference>
<dbReference type="SUPFAM" id="SSF54593">
    <property type="entry name" value="Glyoxalase/Bleomycin resistance protein/Dihydroxybiphenyl dioxygenase"/>
    <property type="match status" value="1"/>
</dbReference>
<dbReference type="RefSeq" id="XP_064701350.1">
    <property type="nucleotide sequence ID" value="XM_064852375.1"/>
</dbReference>
<dbReference type="GO" id="GO:0051213">
    <property type="term" value="F:dioxygenase activity"/>
    <property type="evidence" value="ECO:0007669"/>
    <property type="project" value="UniProtKB-KW"/>
</dbReference>
<feature type="domain" description="VOC" evidence="9">
    <location>
        <begin position="13"/>
        <end position="134"/>
    </location>
</feature>
<name>A0AAV9MVL4_9EURO</name>
<comment type="similarity">
    <text evidence="2">Belongs to the extradiol ring-cleavage dioxygenase family.</text>
</comment>
<sequence length="221" mass="25476">MASNEEKLISPVEIGHFGVRTIPEHYEAMVKWHTDFFGAQVRLSTPRATMLSYDHEHHRLVIVSDPSHRLIEKKRQAAGIYHIAFTLSSLADLAKSYEQKKARGITPHWPVNHGMTTSMYYHDPDGNEFELQVENFKTTEDVVEFMKSAEFEQNPIGVDLKPEDWIEKLRSGIDEEELKRRPVIGKRRSRFENSLYFKPTDPDSNISAEDAQPYTQYGGPV</sequence>
<evidence type="ECO:0000256" key="4">
    <source>
        <dbReference type="ARBA" id="ARBA00022797"/>
    </source>
</evidence>
<dbReference type="Pfam" id="PF00903">
    <property type="entry name" value="Glyoxalase"/>
    <property type="match status" value="1"/>
</dbReference>
<keyword evidence="6" id="KW-0560">Oxidoreductase</keyword>
<proteinExistence type="inferred from homology"/>
<dbReference type="CDD" id="cd08348">
    <property type="entry name" value="BphC2-C3-RGP6_C_like"/>
    <property type="match status" value="1"/>
</dbReference>
<comment type="caution">
    <text evidence="10">The sequence shown here is derived from an EMBL/GenBank/DDBJ whole genome shotgun (WGS) entry which is preliminary data.</text>
</comment>
<evidence type="ECO:0000256" key="1">
    <source>
        <dbReference type="ARBA" id="ARBA00001954"/>
    </source>
</evidence>
<dbReference type="InterPro" id="IPR037523">
    <property type="entry name" value="VOC_core"/>
</dbReference>
<dbReference type="PROSITE" id="PS00082">
    <property type="entry name" value="EXTRADIOL_DIOXYGENAS"/>
    <property type="match status" value="1"/>
</dbReference>
<dbReference type="AlphaFoldDB" id="A0AAV9MVL4"/>
<keyword evidence="7" id="KW-0408">Iron</keyword>
<keyword evidence="4" id="KW-0058">Aromatic hydrocarbons catabolism</keyword>
<dbReference type="Gene3D" id="3.10.180.10">
    <property type="entry name" value="2,3-Dihydroxybiphenyl 1,2-Dioxygenase, domain 1"/>
    <property type="match status" value="1"/>
</dbReference>
<keyword evidence="5" id="KW-0223">Dioxygenase</keyword>
<dbReference type="InterPro" id="IPR000486">
    <property type="entry name" value="Xdiol_ring_cleave_dOase_1/2"/>
</dbReference>
<dbReference type="InterPro" id="IPR029068">
    <property type="entry name" value="Glyas_Bleomycin-R_OHBP_Dase"/>
</dbReference>
<dbReference type="Proteomes" id="UP001358417">
    <property type="component" value="Unassembled WGS sequence"/>
</dbReference>